<dbReference type="SMART" id="SM00448">
    <property type="entry name" value="REC"/>
    <property type="match status" value="1"/>
</dbReference>
<dbReference type="Gene3D" id="3.40.190.10">
    <property type="entry name" value="Periplasmic binding protein-like II"/>
    <property type="match status" value="2"/>
</dbReference>
<proteinExistence type="predicted"/>
<evidence type="ECO:0000256" key="3">
    <source>
        <dbReference type="ARBA" id="ARBA00022553"/>
    </source>
</evidence>
<dbReference type="InterPro" id="IPR001789">
    <property type="entry name" value="Sig_transdc_resp-reg_receiver"/>
</dbReference>
<dbReference type="SUPFAM" id="SSF53850">
    <property type="entry name" value="Periplasmic binding protein-like II"/>
    <property type="match status" value="1"/>
</dbReference>
<evidence type="ECO:0000259" key="6">
    <source>
        <dbReference type="PROSITE" id="PS50109"/>
    </source>
</evidence>
<dbReference type="Pfam" id="PF02518">
    <property type="entry name" value="HATPase_c"/>
    <property type="match status" value="1"/>
</dbReference>
<dbReference type="PANTHER" id="PTHR43065:SF49">
    <property type="entry name" value="HISTIDINE KINASE"/>
    <property type="match status" value="1"/>
</dbReference>
<dbReference type="SUPFAM" id="SSF47384">
    <property type="entry name" value="Homodimeric domain of signal transducing histidine kinase"/>
    <property type="match status" value="1"/>
</dbReference>
<dbReference type="SUPFAM" id="SSF52172">
    <property type="entry name" value="CheY-like"/>
    <property type="match status" value="1"/>
</dbReference>
<feature type="domain" description="Response regulatory" evidence="7">
    <location>
        <begin position="556"/>
        <end position="671"/>
    </location>
</feature>
<dbReference type="Proteomes" id="UP001441944">
    <property type="component" value="Unassembled WGS sequence"/>
</dbReference>
<dbReference type="PRINTS" id="PR00344">
    <property type="entry name" value="BCTRLSENSOR"/>
</dbReference>
<dbReference type="InterPro" id="IPR004358">
    <property type="entry name" value="Sig_transdc_His_kin-like_C"/>
</dbReference>
<evidence type="ECO:0000313" key="8">
    <source>
        <dbReference type="EMBL" id="GAA6196831.1"/>
    </source>
</evidence>
<dbReference type="Pfam" id="PF00512">
    <property type="entry name" value="HisKA"/>
    <property type="match status" value="1"/>
</dbReference>
<sequence length="673" mass="73632">MLGMLCLAVLPGQLNADPLRVGFYENRPKIFRDAAGQPAGFWPEVTEAILSEMGYDFEYVDCEWETCLEMVGQGQLDLMPDVAFSEERAAQFQFINEALIYSWSTIVTSQEVEITSLADFEGKRIAVLANSIQERDLRRFLRKEGLKSKLIWTSSVQGAIDAILVGDADLAITNTFFAVQMANQNSLRIPELPFQVNSYHYVVPPDAPENFVQAMNLASYRQQMTFGSDFHSAKYEWISFHKAPLPSWLITVLLVAVSVLLVSAVLIFILRRVVRARTLDLATTVDALSAEMDLRKKAEKFALETQKFDAIGRLVGGVAHDFNNLLSVIMGNLELLKDQRGLDAPSLKFIDQALSATKRGAKLSYDLLSFGRRAQLVPQVLRVDLVLRGIEEMLRRTLPENISVDFSYDPLVKAVLLDQGQLENAILNLVLNARDAMPDGGKLTVSVSNLGADPSDGDDLSGEQVVVSVTDTGVGIKEDSLSKVFEPFFTTKEFDKGSGMGLAMVHGFVTQSGGKIRIRSVWEQGTTVELRFPVTVEAADQAAGGDISTGFLGDEQILLVEDDDDVRSALNQRLSASGFRVTQARNGTEALALVKKAPEFDLVVTDLTMPGPVQGLDLVAQVRKVLDGVPIVILTGYGADVLDSVSGLPKLTVLNKPVSGPVLISKIRALLDS</sequence>
<dbReference type="InterPro" id="IPR001638">
    <property type="entry name" value="Solute-binding_3/MltF_N"/>
</dbReference>
<keyword evidence="9" id="KW-1185">Reference proteome</keyword>
<evidence type="ECO:0000313" key="9">
    <source>
        <dbReference type="Proteomes" id="UP001441944"/>
    </source>
</evidence>
<dbReference type="EMBL" id="BAABWU010000008">
    <property type="protein sequence ID" value="GAA6196831.1"/>
    <property type="molecule type" value="Genomic_DNA"/>
</dbReference>
<feature type="modified residue" description="4-aspartylphosphate" evidence="4">
    <location>
        <position position="606"/>
    </location>
</feature>
<accession>A0ABQ0ALT6</accession>
<feature type="domain" description="Histidine kinase" evidence="6">
    <location>
        <begin position="317"/>
        <end position="536"/>
    </location>
</feature>
<dbReference type="InterPro" id="IPR005467">
    <property type="entry name" value="His_kinase_dom"/>
</dbReference>
<evidence type="ECO:0000256" key="4">
    <source>
        <dbReference type="PROSITE-ProRule" id="PRU00169"/>
    </source>
</evidence>
<dbReference type="InterPro" id="IPR036890">
    <property type="entry name" value="HATPase_C_sf"/>
</dbReference>
<keyword evidence="5" id="KW-0812">Transmembrane</keyword>
<dbReference type="CDD" id="cd00082">
    <property type="entry name" value="HisKA"/>
    <property type="match status" value="1"/>
</dbReference>
<evidence type="ECO:0000256" key="2">
    <source>
        <dbReference type="ARBA" id="ARBA00012438"/>
    </source>
</evidence>
<dbReference type="InterPro" id="IPR036097">
    <property type="entry name" value="HisK_dim/P_sf"/>
</dbReference>
<comment type="caution">
    <text evidence="8">The sequence shown here is derived from an EMBL/GenBank/DDBJ whole genome shotgun (WGS) entry which is preliminary data.</text>
</comment>
<evidence type="ECO:0000259" key="7">
    <source>
        <dbReference type="PROSITE" id="PS50110"/>
    </source>
</evidence>
<keyword evidence="5" id="KW-0472">Membrane</keyword>
<dbReference type="SMART" id="SM00387">
    <property type="entry name" value="HATPase_c"/>
    <property type="match status" value="1"/>
</dbReference>
<evidence type="ECO:0000256" key="5">
    <source>
        <dbReference type="SAM" id="Phobius"/>
    </source>
</evidence>
<dbReference type="CDD" id="cd00156">
    <property type="entry name" value="REC"/>
    <property type="match status" value="1"/>
</dbReference>
<dbReference type="SMART" id="SM00388">
    <property type="entry name" value="HisKA"/>
    <property type="match status" value="1"/>
</dbReference>
<reference evidence="8 9" key="1">
    <citation type="submission" date="2024-04" db="EMBL/GenBank/DDBJ databases">
        <title>Draft genome sequence of Pseudophaeobacter arcticus NBRC 116598.</title>
        <authorList>
            <person name="Miyakawa T."/>
            <person name="Kusuya Y."/>
            <person name="Miura T."/>
        </authorList>
    </citation>
    <scope>NUCLEOTIDE SEQUENCE [LARGE SCALE GENOMIC DNA]</scope>
    <source>
        <strain evidence="8 9">SU-CL00105</strain>
    </source>
</reference>
<evidence type="ECO:0000256" key="1">
    <source>
        <dbReference type="ARBA" id="ARBA00000085"/>
    </source>
</evidence>
<dbReference type="SMART" id="SM00062">
    <property type="entry name" value="PBPb"/>
    <property type="match status" value="1"/>
</dbReference>
<dbReference type="InterPro" id="IPR011006">
    <property type="entry name" value="CheY-like_superfamily"/>
</dbReference>
<dbReference type="Pfam" id="PF00072">
    <property type="entry name" value="Response_reg"/>
    <property type="match status" value="1"/>
</dbReference>
<dbReference type="Gene3D" id="1.10.287.130">
    <property type="match status" value="1"/>
</dbReference>
<keyword evidence="5" id="KW-1133">Transmembrane helix</keyword>
<dbReference type="Gene3D" id="3.30.565.10">
    <property type="entry name" value="Histidine kinase-like ATPase, C-terminal domain"/>
    <property type="match status" value="1"/>
</dbReference>
<comment type="catalytic activity">
    <reaction evidence="1">
        <text>ATP + protein L-histidine = ADP + protein N-phospho-L-histidine.</text>
        <dbReference type="EC" id="2.7.13.3"/>
    </reaction>
</comment>
<dbReference type="InterPro" id="IPR003594">
    <property type="entry name" value="HATPase_dom"/>
</dbReference>
<dbReference type="PANTHER" id="PTHR43065">
    <property type="entry name" value="SENSOR HISTIDINE KINASE"/>
    <property type="match status" value="1"/>
</dbReference>
<keyword evidence="3 4" id="KW-0597">Phosphoprotein</keyword>
<dbReference type="Gene3D" id="3.40.50.2300">
    <property type="match status" value="1"/>
</dbReference>
<dbReference type="PROSITE" id="PS50110">
    <property type="entry name" value="RESPONSE_REGULATORY"/>
    <property type="match status" value="1"/>
</dbReference>
<organism evidence="8 9">
    <name type="scientific">Pseudophaeobacter arcticus</name>
    <dbReference type="NCBI Taxonomy" id="385492"/>
    <lineage>
        <taxon>Bacteria</taxon>
        <taxon>Pseudomonadati</taxon>
        <taxon>Pseudomonadota</taxon>
        <taxon>Alphaproteobacteria</taxon>
        <taxon>Rhodobacterales</taxon>
        <taxon>Paracoccaceae</taxon>
        <taxon>Pseudophaeobacter</taxon>
    </lineage>
</organism>
<gene>
    <name evidence="8" type="ORF">NBRC116598_22750</name>
</gene>
<dbReference type="InterPro" id="IPR003661">
    <property type="entry name" value="HisK_dim/P_dom"/>
</dbReference>
<protein>
    <recommendedName>
        <fullName evidence="2">histidine kinase</fullName>
        <ecNumber evidence="2">2.7.13.3</ecNumber>
    </recommendedName>
</protein>
<dbReference type="SUPFAM" id="SSF55874">
    <property type="entry name" value="ATPase domain of HSP90 chaperone/DNA topoisomerase II/histidine kinase"/>
    <property type="match status" value="1"/>
</dbReference>
<dbReference type="PROSITE" id="PS50109">
    <property type="entry name" value="HIS_KIN"/>
    <property type="match status" value="1"/>
</dbReference>
<name>A0ABQ0ALT6_9RHOB</name>
<dbReference type="EC" id="2.7.13.3" evidence="2"/>
<feature type="transmembrane region" description="Helical" evidence="5">
    <location>
        <begin position="248"/>
        <end position="270"/>
    </location>
</feature>
<dbReference type="Pfam" id="PF00497">
    <property type="entry name" value="SBP_bac_3"/>
    <property type="match status" value="1"/>
</dbReference>